<protein>
    <submittedName>
        <fullName evidence="1">Uncharacterized protein</fullName>
    </submittedName>
</protein>
<dbReference type="AlphaFoldDB" id="A0A397VQG3"/>
<keyword evidence="2" id="KW-1185">Reference proteome</keyword>
<gene>
    <name evidence="1" type="ORF">C2G38_2078374</name>
</gene>
<dbReference type="EMBL" id="QKWP01000362">
    <property type="protein sequence ID" value="RIB21416.1"/>
    <property type="molecule type" value="Genomic_DNA"/>
</dbReference>
<organism evidence="1 2">
    <name type="scientific">Gigaspora rosea</name>
    <dbReference type="NCBI Taxonomy" id="44941"/>
    <lineage>
        <taxon>Eukaryota</taxon>
        <taxon>Fungi</taxon>
        <taxon>Fungi incertae sedis</taxon>
        <taxon>Mucoromycota</taxon>
        <taxon>Glomeromycotina</taxon>
        <taxon>Glomeromycetes</taxon>
        <taxon>Diversisporales</taxon>
        <taxon>Gigasporaceae</taxon>
        <taxon>Gigaspora</taxon>
    </lineage>
</organism>
<comment type="caution">
    <text evidence="1">The sequence shown here is derived from an EMBL/GenBank/DDBJ whole genome shotgun (WGS) entry which is preliminary data.</text>
</comment>
<reference evidence="1 2" key="1">
    <citation type="submission" date="2018-06" db="EMBL/GenBank/DDBJ databases">
        <title>Comparative genomics reveals the genomic features of Rhizophagus irregularis, R. cerebriforme, R. diaphanum and Gigaspora rosea, and their symbiotic lifestyle signature.</title>
        <authorList>
            <person name="Morin E."/>
            <person name="San Clemente H."/>
            <person name="Chen E.C.H."/>
            <person name="De La Providencia I."/>
            <person name="Hainaut M."/>
            <person name="Kuo A."/>
            <person name="Kohler A."/>
            <person name="Murat C."/>
            <person name="Tang N."/>
            <person name="Roy S."/>
            <person name="Loubradou J."/>
            <person name="Henrissat B."/>
            <person name="Grigoriev I.V."/>
            <person name="Corradi N."/>
            <person name="Roux C."/>
            <person name="Martin F.M."/>
        </authorList>
    </citation>
    <scope>NUCLEOTIDE SEQUENCE [LARGE SCALE GENOMIC DNA]</scope>
    <source>
        <strain evidence="1 2">DAOM 194757</strain>
    </source>
</reference>
<evidence type="ECO:0000313" key="2">
    <source>
        <dbReference type="Proteomes" id="UP000266673"/>
    </source>
</evidence>
<accession>A0A397VQG3</accession>
<dbReference type="Proteomes" id="UP000266673">
    <property type="component" value="Unassembled WGS sequence"/>
</dbReference>
<proteinExistence type="predicted"/>
<name>A0A397VQG3_9GLOM</name>
<sequence length="69" mass="7890">MQYRILINSIIADSISALRHYGIMALRHYGITALRHYGITAIDGGLIYKHIKNVEIIVEIIVEIKKIEN</sequence>
<evidence type="ECO:0000313" key="1">
    <source>
        <dbReference type="EMBL" id="RIB21416.1"/>
    </source>
</evidence>